<dbReference type="GO" id="GO:0009055">
    <property type="term" value="F:electron transfer activity"/>
    <property type="evidence" value="ECO:0007669"/>
    <property type="project" value="InterPro"/>
</dbReference>
<dbReference type="InterPro" id="IPR052200">
    <property type="entry name" value="Protoporphyrinogen_IX_DH"/>
</dbReference>
<dbReference type="GO" id="GO:0070819">
    <property type="term" value="F:menaquinone-dependent protoporphyrinogen oxidase activity"/>
    <property type="evidence" value="ECO:0007669"/>
    <property type="project" value="TreeGrafter"/>
</dbReference>
<proteinExistence type="predicted"/>
<dbReference type="Pfam" id="PF12724">
    <property type="entry name" value="Flavodoxin_5"/>
    <property type="match status" value="1"/>
</dbReference>
<dbReference type="PROSITE" id="PS00201">
    <property type="entry name" value="FLAVODOXIN"/>
    <property type="match status" value="1"/>
</dbReference>
<dbReference type="Proteomes" id="UP000006804">
    <property type="component" value="Chromosome"/>
</dbReference>
<evidence type="ECO:0000313" key="2">
    <source>
        <dbReference type="EMBL" id="AEH50543.1"/>
    </source>
</evidence>
<sequence length="159" mass="18402">MKILIVYDTYAGTTEKCAQILSQKIKGEEIQLVKIRKNDEVDLENYNVVLISSYVYAGKVSGKISKFCKKNLENLLDKKVGIFLCMLDDSKNLEKYLRSNFDDKLLRRAIVKGCFGSELNYERMNPIVRFIIKQIVKKAQPEVGLRLNEIEKFVERLNS</sequence>
<dbReference type="GO" id="GO:0010181">
    <property type="term" value="F:FMN binding"/>
    <property type="evidence" value="ECO:0007669"/>
    <property type="project" value="InterPro"/>
</dbReference>
<reference evidence="2 3" key="1">
    <citation type="submission" date="2010-11" db="EMBL/GenBank/DDBJ databases">
        <title>The complete genome of Thermotoga thermarum DSM 5069.</title>
        <authorList>
            <consortium name="US DOE Joint Genome Institute (JGI-PGF)"/>
            <person name="Lucas S."/>
            <person name="Copeland A."/>
            <person name="Lapidus A."/>
            <person name="Bruce D."/>
            <person name="Goodwin L."/>
            <person name="Pitluck S."/>
            <person name="Kyrpides N."/>
            <person name="Mavromatis K."/>
            <person name="Ivanova N."/>
            <person name="Zeytun A."/>
            <person name="Brettin T."/>
            <person name="Detter J.C."/>
            <person name="Tapia R."/>
            <person name="Han C."/>
            <person name="Land M."/>
            <person name="Hauser L."/>
            <person name="Markowitz V."/>
            <person name="Cheng J.-F."/>
            <person name="Hugenholtz P."/>
            <person name="Woyke T."/>
            <person name="Wu D."/>
            <person name="Spring S."/>
            <person name="Schroeder M."/>
            <person name="Brambilla E."/>
            <person name="Klenk H.-P."/>
            <person name="Eisen J.A."/>
        </authorList>
    </citation>
    <scope>NUCLEOTIDE SEQUENCE [LARGE SCALE GENOMIC DNA]</scope>
    <source>
        <strain evidence="2 3">DSM 5069</strain>
    </source>
</reference>
<dbReference type="KEGG" id="tta:Theth_0450"/>
<organism evidence="2 3">
    <name type="scientific">Pseudothermotoga thermarum DSM 5069</name>
    <dbReference type="NCBI Taxonomy" id="688269"/>
    <lineage>
        <taxon>Bacteria</taxon>
        <taxon>Thermotogati</taxon>
        <taxon>Thermotogota</taxon>
        <taxon>Thermotogae</taxon>
        <taxon>Thermotogales</taxon>
        <taxon>Thermotogaceae</taxon>
        <taxon>Pseudothermotoga</taxon>
    </lineage>
</organism>
<dbReference type="HOGENOM" id="CLU_094839_2_0_0"/>
<dbReference type="PROSITE" id="PS50902">
    <property type="entry name" value="FLAVODOXIN_LIKE"/>
    <property type="match status" value="1"/>
</dbReference>
<dbReference type="PANTHER" id="PTHR38030">
    <property type="entry name" value="PROTOPORPHYRINOGEN IX DEHYDROGENASE [MENAQUINONE]"/>
    <property type="match status" value="1"/>
</dbReference>
<dbReference type="GO" id="GO:0006783">
    <property type="term" value="P:heme biosynthetic process"/>
    <property type="evidence" value="ECO:0007669"/>
    <property type="project" value="TreeGrafter"/>
</dbReference>
<dbReference type="PATRIC" id="fig|688269.3.peg.462"/>
<dbReference type="InterPro" id="IPR001226">
    <property type="entry name" value="Flavodoxin_CS"/>
</dbReference>
<accession>F7YW54</accession>
<name>F7YW54_9THEM</name>
<dbReference type="Gene3D" id="3.40.50.360">
    <property type="match status" value="1"/>
</dbReference>
<protein>
    <submittedName>
        <fullName evidence="2">Flavodoxin-like protein</fullName>
    </submittedName>
</protein>
<gene>
    <name evidence="2" type="ORF">Theth_0450</name>
</gene>
<keyword evidence="3" id="KW-1185">Reference proteome</keyword>
<feature type="domain" description="Flavodoxin-like" evidence="1">
    <location>
        <begin position="3"/>
        <end position="159"/>
    </location>
</feature>
<dbReference type="SUPFAM" id="SSF52218">
    <property type="entry name" value="Flavoproteins"/>
    <property type="match status" value="1"/>
</dbReference>
<dbReference type="InterPro" id="IPR026816">
    <property type="entry name" value="Flavodoxin_dom"/>
</dbReference>
<dbReference type="OrthoDB" id="2146857at2"/>
<dbReference type="EMBL" id="CP002351">
    <property type="protein sequence ID" value="AEH50543.1"/>
    <property type="molecule type" value="Genomic_DNA"/>
</dbReference>
<dbReference type="InterPro" id="IPR008254">
    <property type="entry name" value="Flavodoxin/NO_synth"/>
</dbReference>
<evidence type="ECO:0000259" key="1">
    <source>
        <dbReference type="PROSITE" id="PS50902"/>
    </source>
</evidence>
<dbReference type="AlphaFoldDB" id="F7YW54"/>
<dbReference type="PANTHER" id="PTHR38030:SF2">
    <property type="entry name" value="PROTOPORPHYRINOGEN IX DEHYDROGENASE [QUINONE]"/>
    <property type="match status" value="1"/>
</dbReference>
<dbReference type="RefSeq" id="WP_013931766.1">
    <property type="nucleotide sequence ID" value="NC_015707.1"/>
</dbReference>
<dbReference type="eggNOG" id="COG4635">
    <property type="taxonomic scope" value="Bacteria"/>
</dbReference>
<dbReference type="InterPro" id="IPR029039">
    <property type="entry name" value="Flavoprotein-like_sf"/>
</dbReference>
<evidence type="ECO:0000313" key="3">
    <source>
        <dbReference type="Proteomes" id="UP000006804"/>
    </source>
</evidence>